<organism evidence="3">
    <name type="scientific">Micrurus spixii</name>
    <name type="common">Amazon coral snake</name>
    <dbReference type="NCBI Taxonomy" id="129469"/>
    <lineage>
        <taxon>Eukaryota</taxon>
        <taxon>Metazoa</taxon>
        <taxon>Chordata</taxon>
        <taxon>Craniata</taxon>
        <taxon>Vertebrata</taxon>
        <taxon>Euteleostomi</taxon>
        <taxon>Lepidosauria</taxon>
        <taxon>Squamata</taxon>
        <taxon>Bifurcata</taxon>
        <taxon>Unidentata</taxon>
        <taxon>Episquamata</taxon>
        <taxon>Toxicofera</taxon>
        <taxon>Serpentes</taxon>
        <taxon>Colubroidea</taxon>
        <taxon>Elapidae</taxon>
        <taxon>Elapinae</taxon>
        <taxon>Micrurus</taxon>
    </lineage>
</organism>
<reference evidence="3" key="1">
    <citation type="submission" date="2017-07" db="EMBL/GenBank/DDBJ databases">
        <authorList>
            <person name="Mikheyev A."/>
            <person name="Grau M."/>
        </authorList>
    </citation>
    <scope>NUCLEOTIDE SEQUENCE</scope>
    <source>
        <tissue evidence="3">Venom_gland</tissue>
    </source>
</reference>
<dbReference type="Pfam" id="PF00089">
    <property type="entry name" value="Trypsin"/>
    <property type="match status" value="1"/>
</dbReference>
<evidence type="ECO:0000313" key="3">
    <source>
        <dbReference type="EMBL" id="LAB44981.1"/>
    </source>
</evidence>
<dbReference type="EMBL" id="IACM01172407">
    <property type="protein sequence ID" value="LAB44981.1"/>
    <property type="molecule type" value="Transcribed_RNA"/>
</dbReference>
<dbReference type="AlphaFoldDB" id="A0A2D4NGY6"/>
<sequence>MYEGADKFSVYLQEADVPIIPHEQCHSPEVHGSQITQDMLCAGYLEGRIDACQVNQFEVKAACRGAFWKSSLWDRTCQGGQEGVFCELPMETHIWSPLFKLCILNLSLHPEWRFGRAPGM</sequence>
<accession>A0A2D4NGY6</accession>
<proteinExistence type="predicted"/>
<protein>
    <recommendedName>
        <fullName evidence="2">Peptidase S1 domain-containing protein</fullName>
    </recommendedName>
</protein>
<name>A0A2D4NGY6_9SAUR</name>
<dbReference type="PANTHER" id="PTHR24252">
    <property type="entry name" value="ACROSIN-RELATED"/>
    <property type="match status" value="1"/>
</dbReference>
<reference evidence="3" key="2">
    <citation type="submission" date="2017-11" db="EMBL/GenBank/DDBJ databases">
        <title>Coralsnake Venomics: Analyses of Venom Gland Transcriptomes and Proteomes of Six Brazilian Taxa.</title>
        <authorList>
            <person name="Aird S.D."/>
            <person name="Jorge da Silva N."/>
            <person name="Qiu L."/>
            <person name="Villar-Briones A."/>
            <person name="Aparecida-Saddi V."/>
            <person name="Campos-Telles M.P."/>
            <person name="Grau M."/>
            <person name="Mikheyev A.S."/>
        </authorList>
    </citation>
    <scope>NUCLEOTIDE SEQUENCE</scope>
    <source>
        <tissue evidence="3">Venom_gland</tissue>
    </source>
</reference>
<dbReference type="InterPro" id="IPR001254">
    <property type="entry name" value="Trypsin_dom"/>
</dbReference>
<evidence type="ECO:0000259" key="2">
    <source>
        <dbReference type="Pfam" id="PF00089"/>
    </source>
</evidence>
<feature type="domain" description="Peptidase S1" evidence="2">
    <location>
        <begin position="8"/>
        <end position="53"/>
    </location>
</feature>
<dbReference type="Gene3D" id="2.40.10.10">
    <property type="entry name" value="Trypsin-like serine proteases"/>
    <property type="match status" value="1"/>
</dbReference>
<dbReference type="InterPro" id="IPR009003">
    <property type="entry name" value="Peptidase_S1_PA"/>
</dbReference>
<evidence type="ECO:0000256" key="1">
    <source>
        <dbReference type="ARBA" id="ARBA00023157"/>
    </source>
</evidence>
<dbReference type="SUPFAM" id="SSF50494">
    <property type="entry name" value="Trypsin-like serine proteases"/>
    <property type="match status" value="1"/>
</dbReference>
<dbReference type="InterPro" id="IPR043504">
    <property type="entry name" value="Peptidase_S1_PA_chymotrypsin"/>
</dbReference>
<dbReference type="GO" id="GO:0006508">
    <property type="term" value="P:proteolysis"/>
    <property type="evidence" value="ECO:0007669"/>
    <property type="project" value="InterPro"/>
</dbReference>
<dbReference type="GO" id="GO:0004252">
    <property type="term" value="F:serine-type endopeptidase activity"/>
    <property type="evidence" value="ECO:0007669"/>
    <property type="project" value="InterPro"/>
</dbReference>
<dbReference type="PANTHER" id="PTHR24252:SF7">
    <property type="entry name" value="HYALIN"/>
    <property type="match status" value="1"/>
</dbReference>
<keyword evidence="1" id="KW-1015">Disulfide bond</keyword>